<gene>
    <name evidence="4" type="ORF">A8C56_04380</name>
</gene>
<organism evidence="4 5">
    <name type="scientific">Niabella ginsenosidivorans</name>
    <dbReference type="NCBI Taxonomy" id="1176587"/>
    <lineage>
        <taxon>Bacteria</taxon>
        <taxon>Pseudomonadati</taxon>
        <taxon>Bacteroidota</taxon>
        <taxon>Chitinophagia</taxon>
        <taxon>Chitinophagales</taxon>
        <taxon>Chitinophagaceae</taxon>
        <taxon>Niabella</taxon>
    </lineage>
</organism>
<dbReference type="SUPFAM" id="SSF52266">
    <property type="entry name" value="SGNH hydrolase"/>
    <property type="match status" value="1"/>
</dbReference>
<dbReference type="InterPro" id="IPR005181">
    <property type="entry name" value="SASA"/>
</dbReference>
<reference evidence="4 5" key="1">
    <citation type="submission" date="2016-05" db="EMBL/GenBank/DDBJ databases">
        <title>Niabella ginsenosidivorans BS26 whole genome sequencing.</title>
        <authorList>
            <person name="Im W.T."/>
            <person name="Siddiqi M.Z."/>
        </authorList>
    </citation>
    <scope>NUCLEOTIDE SEQUENCE [LARGE SCALE GENOMIC DNA]</scope>
    <source>
        <strain evidence="4 5">BS26</strain>
    </source>
</reference>
<dbReference type="PANTHER" id="PTHR22901">
    <property type="entry name" value="SIALATE O-ACETYLESTERASE"/>
    <property type="match status" value="1"/>
</dbReference>
<dbReference type="Gene3D" id="3.40.50.1110">
    <property type="entry name" value="SGNH hydrolase"/>
    <property type="match status" value="1"/>
</dbReference>
<evidence type="ECO:0000313" key="4">
    <source>
        <dbReference type="EMBL" id="ANH80317.1"/>
    </source>
</evidence>
<dbReference type="AlphaFoldDB" id="A0A1A9HY55"/>
<dbReference type="GO" id="GO:0005975">
    <property type="term" value="P:carbohydrate metabolic process"/>
    <property type="evidence" value="ECO:0007669"/>
    <property type="project" value="TreeGrafter"/>
</dbReference>
<evidence type="ECO:0000256" key="1">
    <source>
        <dbReference type="ARBA" id="ARBA00022801"/>
    </source>
</evidence>
<dbReference type="EMBL" id="CP015772">
    <property type="protein sequence ID" value="ANH80317.1"/>
    <property type="molecule type" value="Genomic_DNA"/>
</dbReference>
<dbReference type="STRING" id="1176587.A8C56_04380"/>
<dbReference type="InterPro" id="IPR036514">
    <property type="entry name" value="SGNH_hydro_sf"/>
</dbReference>
<sequence length="482" mass="53883">MKYLVTIAIVFTCSLSARGQLVLPKIIGNNMVVQQGQPVPVWGRAKAGAAIAVRFRGQVKQTVADAQGAWKVFLDPLKASSDPAELRIISGKEAVTLSNILVGEVWLCSGQSNMEFAMRKISKLQPPPGAHWPVNELETAHNTNIRIFLAERKKMAPDSTHSGWAVAEGTALRSFSAAGYFFAKELQAKLKVPVGVISAAIPGSRIEPWMPQEAFTALDFFREQKDSTHRIDGDPGKFYTPMIRPLIPFALKGFLWYQGESNCFLNERLQYSYKMKALISYWRAQWHNDKLPFYYVQIAPYYYSKATDRSYTVYSEPEFWEAQSAVLRIPNTAMISTLDLNDDPADLHPVNKWGLGRRLAGAALSKTYHASDAAPMGPVFKSAVQKKNALVIDFDYKGKGLVSRNGKTLEGFEVENEKGTYVTATAIIKDNKVWIRATDVMAPRAVRYAWREDARPSLYNKDGLPALPFRTNSELIKAFKAE</sequence>
<dbReference type="OrthoDB" id="9816001at2"/>
<name>A0A1A9HY55_9BACT</name>
<dbReference type="Proteomes" id="UP000077667">
    <property type="component" value="Chromosome"/>
</dbReference>
<keyword evidence="5" id="KW-1185">Reference proteome</keyword>
<keyword evidence="2" id="KW-0732">Signal</keyword>
<accession>A0A1A9HY55</accession>
<feature type="chain" id="PRO_5008389594" evidence="2">
    <location>
        <begin position="20"/>
        <end position="482"/>
    </location>
</feature>
<dbReference type="GO" id="GO:0001681">
    <property type="term" value="F:sialate O-acetylesterase activity"/>
    <property type="evidence" value="ECO:0007669"/>
    <property type="project" value="InterPro"/>
</dbReference>
<keyword evidence="1" id="KW-0378">Hydrolase</keyword>
<proteinExistence type="predicted"/>
<dbReference type="InterPro" id="IPR039329">
    <property type="entry name" value="SIAE"/>
</dbReference>
<feature type="domain" description="Sialate O-acetylesterase" evidence="3">
    <location>
        <begin position="104"/>
        <end position="364"/>
    </location>
</feature>
<dbReference type="RefSeq" id="WP_067752538.1">
    <property type="nucleotide sequence ID" value="NZ_CP015772.1"/>
</dbReference>
<evidence type="ECO:0000259" key="3">
    <source>
        <dbReference type="Pfam" id="PF03629"/>
    </source>
</evidence>
<evidence type="ECO:0000313" key="5">
    <source>
        <dbReference type="Proteomes" id="UP000077667"/>
    </source>
</evidence>
<evidence type="ECO:0000256" key="2">
    <source>
        <dbReference type="SAM" id="SignalP"/>
    </source>
</evidence>
<dbReference type="Pfam" id="PF03629">
    <property type="entry name" value="SASA"/>
    <property type="match status" value="1"/>
</dbReference>
<feature type="signal peptide" evidence="2">
    <location>
        <begin position="1"/>
        <end position="19"/>
    </location>
</feature>
<dbReference type="KEGG" id="nia:A8C56_04380"/>
<dbReference type="PANTHER" id="PTHR22901:SF0">
    <property type="entry name" value="SIALATE O-ACETYLESTERASE"/>
    <property type="match status" value="1"/>
</dbReference>
<protein>
    <submittedName>
        <fullName evidence="4">Sialate O-acetylesterase</fullName>
    </submittedName>
</protein>